<keyword evidence="2" id="KW-1185">Reference proteome</keyword>
<protein>
    <recommendedName>
        <fullName evidence="3">DUF3626 domain-containing protein</fullName>
    </recommendedName>
</protein>
<dbReference type="EMBL" id="JASJQH010007545">
    <property type="protein sequence ID" value="KAK9704589.1"/>
    <property type="molecule type" value="Genomic_DNA"/>
</dbReference>
<evidence type="ECO:0000313" key="1">
    <source>
        <dbReference type="EMBL" id="KAK9704589.1"/>
    </source>
</evidence>
<gene>
    <name evidence="1" type="ORF">K7432_010096</name>
</gene>
<name>A0ABR2VW08_9FUNG</name>
<dbReference type="InterPro" id="IPR022074">
    <property type="entry name" value="DUF3626"/>
</dbReference>
<evidence type="ECO:0000313" key="2">
    <source>
        <dbReference type="Proteomes" id="UP001479436"/>
    </source>
</evidence>
<proteinExistence type="predicted"/>
<sequence>MFQIQHVSKSTNFIPNSMHLSKDSLQKKAIQYVASKTQSGVPVDRDIRITVHFHPDTLYQGRFLIEELADRGEYLSQFETGTSNGGLTAIVGGERWQWESCIFGGIYDSAPALERPKYGSLNFRKRSLGGSPRFGSAFFQLKEATLDRATFCYPDSYYSPENFSVAQSSYLIDIARADRKDILDDYIEAQIHGPLSIANDVEILVLDPCYKNTRVEEVASQLPCKVEWHSGFILLSEVIVQHQNYRGEEYVQLGLALMKDGMLTAKDIGEAAATGKYSAQDLKKVWHYVARWGGNYS</sequence>
<organism evidence="1 2">
    <name type="scientific">Basidiobolus ranarum</name>
    <dbReference type="NCBI Taxonomy" id="34480"/>
    <lineage>
        <taxon>Eukaryota</taxon>
        <taxon>Fungi</taxon>
        <taxon>Fungi incertae sedis</taxon>
        <taxon>Zoopagomycota</taxon>
        <taxon>Entomophthoromycotina</taxon>
        <taxon>Basidiobolomycetes</taxon>
        <taxon>Basidiobolales</taxon>
        <taxon>Basidiobolaceae</taxon>
        <taxon>Basidiobolus</taxon>
    </lineage>
</organism>
<comment type="caution">
    <text evidence="1">The sequence shown here is derived from an EMBL/GenBank/DDBJ whole genome shotgun (WGS) entry which is preliminary data.</text>
</comment>
<reference evidence="1 2" key="1">
    <citation type="submission" date="2023-04" db="EMBL/GenBank/DDBJ databases">
        <title>Genome of Basidiobolus ranarum AG-B5.</title>
        <authorList>
            <person name="Stajich J.E."/>
            <person name="Carter-House D."/>
            <person name="Gryganskyi A."/>
        </authorList>
    </citation>
    <scope>NUCLEOTIDE SEQUENCE [LARGE SCALE GENOMIC DNA]</scope>
    <source>
        <strain evidence="1 2">AG-B5</strain>
    </source>
</reference>
<accession>A0ABR2VW08</accession>
<evidence type="ECO:0008006" key="3">
    <source>
        <dbReference type="Google" id="ProtNLM"/>
    </source>
</evidence>
<dbReference type="Proteomes" id="UP001479436">
    <property type="component" value="Unassembled WGS sequence"/>
</dbReference>
<dbReference type="Pfam" id="PF12294">
    <property type="entry name" value="DUF3626"/>
    <property type="match status" value="2"/>
</dbReference>